<keyword evidence="1" id="KW-0732">Signal</keyword>
<organism evidence="2 3">
    <name type="scientific">Chryseobacterium taklimakanense</name>
    <dbReference type="NCBI Taxonomy" id="536441"/>
    <lineage>
        <taxon>Bacteria</taxon>
        <taxon>Pseudomonadati</taxon>
        <taxon>Bacteroidota</taxon>
        <taxon>Flavobacteriia</taxon>
        <taxon>Flavobacteriales</taxon>
        <taxon>Weeksellaceae</taxon>
        <taxon>Chryseobacterium group</taxon>
        <taxon>Chryseobacterium</taxon>
    </lineage>
</organism>
<dbReference type="Proteomes" id="UP000282297">
    <property type="component" value="Chromosome"/>
</dbReference>
<accession>A0A3G8WQZ7</accession>
<dbReference type="EMBL" id="CP034171">
    <property type="protein sequence ID" value="AZI20614.1"/>
    <property type="molecule type" value="Genomic_DNA"/>
</dbReference>
<dbReference type="AlphaFoldDB" id="A0A3G8WQZ7"/>
<evidence type="ECO:0008006" key="4">
    <source>
        <dbReference type="Google" id="ProtNLM"/>
    </source>
</evidence>
<reference evidence="3" key="1">
    <citation type="submission" date="2018-11" db="EMBL/GenBank/DDBJ databases">
        <title>Proposal to divide the Flavobacteriaceae and reorganize its genera based on Amino Acid Identity values calculated from whole genome sequences.</title>
        <authorList>
            <person name="Nicholson A.C."/>
            <person name="Gulvik C.A."/>
            <person name="Whitney A.M."/>
            <person name="Humrighouse B.W."/>
            <person name="Bell M."/>
            <person name="Holmes B."/>
            <person name="Steigerwalt A.B."/>
            <person name="Villarma A."/>
            <person name="Sheth M."/>
            <person name="Batra D."/>
            <person name="Pryor J."/>
            <person name="Bernardet J.-F."/>
            <person name="Hugo C."/>
            <person name="Kampfer P."/>
            <person name="Newman J.D."/>
            <person name="McQuiston J.R."/>
        </authorList>
    </citation>
    <scope>NUCLEOTIDE SEQUENCE [LARGE SCALE GENOMIC DNA]</scope>
    <source>
        <strain evidence="3">H4753</strain>
    </source>
</reference>
<evidence type="ECO:0000313" key="3">
    <source>
        <dbReference type="Proteomes" id="UP000282297"/>
    </source>
</evidence>
<name>A0A3G8WQZ7_9FLAO</name>
<protein>
    <recommendedName>
        <fullName evidence="4">Plasmid transfer protein</fullName>
    </recommendedName>
</protein>
<feature type="signal peptide" evidence="1">
    <location>
        <begin position="1"/>
        <end position="18"/>
    </location>
</feature>
<gene>
    <name evidence="2" type="ORF">EIH08_07695</name>
</gene>
<feature type="chain" id="PRO_5018281189" description="Plasmid transfer protein" evidence="1">
    <location>
        <begin position="19"/>
        <end position="218"/>
    </location>
</feature>
<dbReference type="RefSeq" id="WP_124784804.1">
    <property type="nucleotide sequence ID" value="NZ_CP034171.1"/>
</dbReference>
<evidence type="ECO:0000313" key="2">
    <source>
        <dbReference type="EMBL" id="AZI20614.1"/>
    </source>
</evidence>
<evidence type="ECO:0000256" key="1">
    <source>
        <dbReference type="SAM" id="SignalP"/>
    </source>
</evidence>
<sequence>MKKFSLIAILCLASYANAQDTYIDPATTAALVLYSENLKTEQEKTIEQHDKLQKAQTWVGTQMAAANEIQNKILKGLREVSGTLQNGIQVKEIYSDIKDCGTYATQISTLVQNDPEYAILGVKATKETYESVLEMTTDVTELLKSGDLNLATSGDRYRLLFSISEKVKKLKIWLLTIMMNLERAKRLGFLRALNPFQGYINTDKTIVENIMVKYKHNF</sequence>
<proteinExistence type="predicted"/>